<feature type="domain" description="Cytochrome b561 bacterial/Ni-hydrogenase" evidence="15">
    <location>
        <begin position="142"/>
        <end position="321"/>
    </location>
</feature>
<organism evidence="16 17">
    <name type="scientific">Azoarcus taiwanensis</name>
    <dbReference type="NCBI Taxonomy" id="666964"/>
    <lineage>
        <taxon>Bacteria</taxon>
        <taxon>Pseudomonadati</taxon>
        <taxon>Pseudomonadota</taxon>
        <taxon>Betaproteobacteria</taxon>
        <taxon>Rhodocyclales</taxon>
        <taxon>Zoogloeaceae</taxon>
        <taxon>Azoarcus</taxon>
    </lineage>
</organism>
<evidence type="ECO:0000313" key="16">
    <source>
        <dbReference type="EMBL" id="NMG02395.1"/>
    </source>
</evidence>
<dbReference type="GO" id="GO:0036397">
    <property type="term" value="F:formate dehydrogenase (quinone) activity"/>
    <property type="evidence" value="ECO:0007669"/>
    <property type="project" value="TreeGrafter"/>
</dbReference>
<keyword evidence="10 14" id="KW-1133">Transmembrane helix</keyword>
<evidence type="ECO:0000256" key="1">
    <source>
        <dbReference type="ARBA" id="ARBA00001971"/>
    </source>
</evidence>
<keyword evidence="5" id="KW-1003">Cell membrane</keyword>
<dbReference type="GO" id="GO:0022904">
    <property type="term" value="P:respiratory electron transport chain"/>
    <property type="evidence" value="ECO:0007669"/>
    <property type="project" value="InterPro"/>
</dbReference>
<keyword evidence="9" id="KW-0249">Electron transport</keyword>
<dbReference type="PANTHER" id="PTHR30074">
    <property type="entry name" value="FORMATE DEHYDROGENASE, NITRATE-INDUCIBLE, CYTOCHROME B556 FDN SUBUNIT"/>
    <property type="match status" value="1"/>
</dbReference>
<feature type="transmembrane region" description="Helical" evidence="14">
    <location>
        <begin position="149"/>
        <end position="170"/>
    </location>
</feature>
<accession>A0A972J908</accession>
<feature type="region of interest" description="Disordered" evidence="13">
    <location>
        <begin position="46"/>
        <end position="69"/>
    </location>
</feature>
<keyword evidence="7 14" id="KW-0812">Transmembrane</keyword>
<comment type="subcellular location">
    <subcellularLocation>
        <location evidence="2">Cell membrane</location>
        <topology evidence="2">Multi-pass membrane protein</topology>
    </subcellularLocation>
</comment>
<dbReference type="RefSeq" id="WP_168987181.1">
    <property type="nucleotide sequence ID" value="NZ_CAWPHM010000133.1"/>
</dbReference>
<evidence type="ECO:0000256" key="7">
    <source>
        <dbReference type="ARBA" id="ARBA00022692"/>
    </source>
</evidence>
<keyword evidence="17" id="KW-1185">Reference proteome</keyword>
<comment type="cofactor">
    <cofactor evidence="1">
        <name>heme</name>
        <dbReference type="ChEBI" id="CHEBI:30413"/>
    </cofactor>
</comment>
<dbReference type="GO" id="GO:0008863">
    <property type="term" value="F:formate dehydrogenase (NAD+) activity"/>
    <property type="evidence" value="ECO:0007669"/>
    <property type="project" value="InterPro"/>
</dbReference>
<evidence type="ECO:0000256" key="4">
    <source>
        <dbReference type="ARBA" id="ARBA00022448"/>
    </source>
</evidence>
<evidence type="ECO:0000256" key="6">
    <source>
        <dbReference type="ARBA" id="ARBA00022617"/>
    </source>
</evidence>
<evidence type="ECO:0000256" key="3">
    <source>
        <dbReference type="ARBA" id="ARBA00010747"/>
    </source>
</evidence>
<evidence type="ECO:0000256" key="9">
    <source>
        <dbReference type="ARBA" id="ARBA00022982"/>
    </source>
</evidence>
<dbReference type="AlphaFoldDB" id="A0A972J908"/>
<dbReference type="GO" id="GO:0009326">
    <property type="term" value="C:formate dehydrogenase complex"/>
    <property type="evidence" value="ECO:0007669"/>
    <property type="project" value="InterPro"/>
</dbReference>
<comment type="similarity">
    <text evidence="3">Belongs to the formate dehydrogenase gamma subunit family.</text>
</comment>
<evidence type="ECO:0000256" key="10">
    <source>
        <dbReference type="ARBA" id="ARBA00022989"/>
    </source>
</evidence>
<dbReference type="InterPro" id="IPR051817">
    <property type="entry name" value="FDH_cytochrome_b556_subunit"/>
</dbReference>
<dbReference type="Proteomes" id="UP000599523">
    <property type="component" value="Unassembled WGS sequence"/>
</dbReference>
<dbReference type="GO" id="GO:0005886">
    <property type="term" value="C:plasma membrane"/>
    <property type="evidence" value="ECO:0007669"/>
    <property type="project" value="UniProtKB-SubCell"/>
</dbReference>
<keyword evidence="6" id="KW-0349">Heme</keyword>
<dbReference type="GO" id="GO:0046872">
    <property type="term" value="F:metal ion binding"/>
    <property type="evidence" value="ECO:0007669"/>
    <property type="project" value="UniProtKB-KW"/>
</dbReference>
<feature type="transmembrane region" description="Helical" evidence="14">
    <location>
        <begin position="107"/>
        <end position="129"/>
    </location>
</feature>
<feature type="transmembrane region" description="Helical" evidence="14">
    <location>
        <begin position="250"/>
        <end position="270"/>
    </location>
</feature>
<comment type="caution">
    <text evidence="16">The sequence shown here is derived from an EMBL/GenBank/DDBJ whole genome shotgun (WGS) entry which is preliminary data.</text>
</comment>
<keyword evidence="11" id="KW-0408">Iron</keyword>
<dbReference type="GO" id="GO:0015944">
    <property type="term" value="P:formate oxidation"/>
    <property type="evidence" value="ECO:0007669"/>
    <property type="project" value="TreeGrafter"/>
</dbReference>
<evidence type="ECO:0000256" key="13">
    <source>
        <dbReference type="SAM" id="MobiDB-lite"/>
    </source>
</evidence>
<feature type="transmembrane region" description="Helical" evidence="14">
    <location>
        <begin position="197"/>
        <end position="214"/>
    </location>
</feature>
<gene>
    <name evidence="16" type="ORF">GPA21_05355</name>
</gene>
<evidence type="ECO:0000256" key="8">
    <source>
        <dbReference type="ARBA" id="ARBA00022723"/>
    </source>
</evidence>
<dbReference type="GO" id="GO:0009055">
    <property type="term" value="F:electron transfer activity"/>
    <property type="evidence" value="ECO:0007669"/>
    <property type="project" value="InterPro"/>
</dbReference>
<protein>
    <submittedName>
        <fullName evidence="16">Formate dehydrogenase subunit gamma</fullName>
    </submittedName>
</protein>
<keyword evidence="12 14" id="KW-0472">Membrane</keyword>
<dbReference type="NCBIfam" id="TIGR01583">
    <property type="entry name" value="formate-DH-gamm"/>
    <property type="match status" value="1"/>
</dbReference>
<proteinExistence type="inferred from homology"/>
<dbReference type="PANTHER" id="PTHR30074:SF6">
    <property type="entry name" value="FORMATE DEHYDROGENASE GAMMA SUBUNIT"/>
    <property type="match status" value="1"/>
</dbReference>
<dbReference type="InterPro" id="IPR011577">
    <property type="entry name" value="Cyt_b561_bac/Ni-Hgenase"/>
</dbReference>
<feature type="transmembrane region" description="Helical" evidence="14">
    <location>
        <begin position="282"/>
        <end position="301"/>
    </location>
</feature>
<reference evidence="16" key="1">
    <citation type="submission" date="2019-12" db="EMBL/GenBank/DDBJ databases">
        <title>Comparative genomics gives insights into the taxonomy of the Azoarcus-Aromatoleum group and reveals separate origins of nif in the plant-associated Azoarcus and non-plant-associated Aromatoleum sub-groups.</title>
        <authorList>
            <person name="Lafos M."/>
            <person name="Maluk M."/>
            <person name="Batista M."/>
            <person name="Junghare M."/>
            <person name="Carmona M."/>
            <person name="Faoro H."/>
            <person name="Cruz L.M."/>
            <person name="Battistoni F."/>
            <person name="De Souza E."/>
            <person name="Pedrosa F."/>
            <person name="Chen W.-M."/>
            <person name="Poole P.S."/>
            <person name="Dixon R.A."/>
            <person name="James E.K."/>
        </authorList>
    </citation>
    <scope>NUCLEOTIDE SEQUENCE</scope>
    <source>
        <strain evidence="16">NSC3</strain>
    </source>
</reference>
<dbReference type="EMBL" id="WTVM01000021">
    <property type="protein sequence ID" value="NMG02395.1"/>
    <property type="molecule type" value="Genomic_DNA"/>
</dbReference>
<evidence type="ECO:0000256" key="2">
    <source>
        <dbReference type="ARBA" id="ARBA00004651"/>
    </source>
</evidence>
<sequence>MSDSNVSKARQRRRRSMLWSLALILVLSIALPLGYALAQSGGQGVQQQQQQRFGQDRATNPRSDMWREAREGQGGFTTQTGPYVTNTMISNVGETWRQFRMGPLITYGGYLLIGALALVALVFTFVGRIKLAHGRAGMTIERWKPFERYLHWFTATTFIVLAITGLSLLFGRTVLIPVMGHQAFAAWADIGKVVHNYVGPAFSVAVLLMILMWVRHNMPKAVDLKWFAAGGGIFGKSHPSAGKFNGGEKVWFWVGIVVFGIMVSVSGFLLNFPLFGQTRADMALYQAIHAITSLLWIAFFFGHAYIGTLGTEGALEGMTTGRVDVNWAKQHHDLWYEDEIAKGVKPQQAEAPATGSVGTVGQPSH</sequence>
<keyword evidence="4" id="KW-0813">Transport</keyword>
<evidence type="ECO:0000256" key="11">
    <source>
        <dbReference type="ARBA" id="ARBA00023004"/>
    </source>
</evidence>
<evidence type="ECO:0000256" key="5">
    <source>
        <dbReference type="ARBA" id="ARBA00022475"/>
    </source>
</evidence>
<dbReference type="InterPro" id="IPR006471">
    <property type="entry name" value="Formate_DH_gsu"/>
</dbReference>
<dbReference type="InterPro" id="IPR016174">
    <property type="entry name" value="Di-haem_cyt_TM"/>
</dbReference>
<evidence type="ECO:0000256" key="14">
    <source>
        <dbReference type="SAM" id="Phobius"/>
    </source>
</evidence>
<evidence type="ECO:0000259" key="15">
    <source>
        <dbReference type="Pfam" id="PF01292"/>
    </source>
</evidence>
<dbReference type="Pfam" id="PF01292">
    <property type="entry name" value="Ni_hydr_CYTB"/>
    <property type="match status" value="1"/>
</dbReference>
<keyword evidence="8" id="KW-0479">Metal-binding</keyword>
<dbReference type="GO" id="GO:0009061">
    <property type="term" value="P:anaerobic respiration"/>
    <property type="evidence" value="ECO:0007669"/>
    <property type="project" value="TreeGrafter"/>
</dbReference>
<name>A0A972J908_9RHOO</name>
<dbReference type="Gene3D" id="1.20.950.20">
    <property type="entry name" value="Transmembrane di-heme cytochromes, Chain C"/>
    <property type="match status" value="1"/>
</dbReference>
<evidence type="ECO:0000313" key="17">
    <source>
        <dbReference type="Proteomes" id="UP000599523"/>
    </source>
</evidence>
<dbReference type="SUPFAM" id="SSF81342">
    <property type="entry name" value="Transmembrane di-heme cytochromes"/>
    <property type="match status" value="1"/>
</dbReference>
<evidence type="ECO:0000256" key="12">
    <source>
        <dbReference type="ARBA" id="ARBA00023136"/>
    </source>
</evidence>